<dbReference type="SUPFAM" id="SSF47384">
    <property type="entry name" value="Homodimeric domain of signal transducing histidine kinase"/>
    <property type="match status" value="1"/>
</dbReference>
<evidence type="ECO:0000256" key="12">
    <source>
        <dbReference type="ARBA" id="ARBA00023012"/>
    </source>
</evidence>
<dbReference type="Gene3D" id="3.30.565.10">
    <property type="entry name" value="Histidine kinase-like ATPase, C-terminal domain"/>
    <property type="match status" value="1"/>
</dbReference>
<dbReference type="InterPro" id="IPR001789">
    <property type="entry name" value="Sig_transdc_resp-reg_receiver"/>
</dbReference>
<dbReference type="InterPro" id="IPR011006">
    <property type="entry name" value="CheY-like_superfamily"/>
</dbReference>
<dbReference type="Pfam" id="PF01627">
    <property type="entry name" value="Hpt"/>
    <property type="match status" value="1"/>
</dbReference>
<evidence type="ECO:0000313" key="24">
    <source>
        <dbReference type="Proteomes" id="UP000474778"/>
    </source>
</evidence>
<evidence type="ECO:0000256" key="3">
    <source>
        <dbReference type="ARBA" id="ARBA00012438"/>
    </source>
</evidence>
<keyword evidence="7 23" id="KW-0808">Transferase</keyword>
<dbReference type="PROSITE" id="PS50894">
    <property type="entry name" value="HPT"/>
    <property type="match status" value="1"/>
</dbReference>
<dbReference type="GO" id="GO:0000155">
    <property type="term" value="F:phosphorelay sensor kinase activity"/>
    <property type="evidence" value="ECO:0007669"/>
    <property type="project" value="InterPro"/>
</dbReference>
<keyword evidence="13 18" id="KW-0472">Membrane</keyword>
<evidence type="ECO:0000256" key="9">
    <source>
        <dbReference type="ARBA" id="ARBA00022777"/>
    </source>
</evidence>
<dbReference type="EC" id="2.7.13.3" evidence="3"/>
<dbReference type="PANTHER" id="PTHR43047:SF78">
    <property type="entry name" value="SENSORY_REGULATORY PROTEIN RPFC"/>
    <property type="match status" value="1"/>
</dbReference>
<dbReference type="SMART" id="SM00387">
    <property type="entry name" value="HATPase_c"/>
    <property type="match status" value="1"/>
</dbReference>
<feature type="domain" description="Response regulatory" evidence="20">
    <location>
        <begin position="753"/>
        <end position="870"/>
    </location>
</feature>
<keyword evidence="9 23" id="KW-0418">Kinase</keyword>
<dbReference type="Gene3D" id="1.10.287.130">
    <property type="match status" value="1"/>
</dbReference>
<evidence type="ECO:0000256" key="4">
    <source>
        <dbReference type="ARBA" id="ARBA00022475"/>
    </source>
</evidence>
<dbReference type="GO" id="GO:0005886">
    <property type="term" value="C:plasma membrane"/>
    <property type="evidence" value="ECO:0007669"/>
    <property type="project" value="UniProtKB-SubCell"/>
</dbReference>
<dbReference type="PROSITE" id="PS50885">
    <property type="entry name" value="HAMP"/>
    <property type="match status" value="1"/>
</dbReference>
<dbReference type="Pfam" id="PF00512">
    <property type="entry name" value="HisKA"/>
    <property type="match status" value="1"/>
</dbReference>
<keyword evidence="12" id="KW-0902">Two-component regulatory system</keyword>
<protein>
    <recommendedName>
        <fullName evidence="3">histidine kinase</fullName>
        <ecNumber evidence="3">2.7.13.3</ecNumber>
    </recommendedName>
</protein>
<evidence type="ECO:0000256" key="17">
    <source>
        <dbReference type="SAM" id="MobiDB-lite"/>
    </source>
</evidence>
<dbReference type="AlphaFoldDB" id="A0A6L7I033"/>
<dbReference type="SMART" id="SM00448">
    <property type="entry name" value="REC"/>
    <property type="match status" value="1"/>
</dbReference>
<evidence type="ECO:0000256" key="18">
    <source>
        <dbReference type="SAM" id="Phobius"/>
    </source>
</evidence>
<evidence type="ECO:0000256" key="5">
    <source>
        <dbReference type="ARBA" id="ARBA00022519"/>
    </source>
</evidence>
<dbReference type="CDD" id="cd00082">
    <property type="entry name" value="HisKA"/>
    <property type="match status" value="1"/>
</dbReference>
<feature type="domain" description="HAMP" evidence="21">
    <location>
        <begin position="402"/>
        <end position="454"/>
    </location>
</feature>
<dbReference type="PIRSF" id="PIRSF036437">
    <property type="entry name" value="HK_TorS"/>
    <property type="match status" value="1"/>
</dbReference>
<evidence type="ECO:0000259" key="22">
    <source>
        <dbReference type="PROSITE" id="PS50894"/>
    </source>
</evidence>
<dbReference type="Gene3D" id="3.40.50.2300">
    <property type="match status" value="1"/>
</dbReference>
<dbReference type="Pfam" id="PF02518">
    <property type="entry name" value="HATPase_c"/>
    <property type="match status" value="1"/>
</dbReference>
<gene>
    <name evidence="23" type="primary">torS</name>
    <name evidence="23" type="ORF">GNT65_08455</name>
</gene>
<dbReference type="InterPro" id="IPR005467">
    <property type="entry name" value="His_kinase_dom"/>
</dbReference>
<dbReference type="Pfam" id="PF00072">
    <property type="entry name" value="Response_reg"/>
    <property type="match status" value="1"/>
</dbReference>
<feature type="coiled-coil region" evidence="16">
    <location>
        <begin position="452"/>
        <end position="490"/>
    </location>
</feature>
<dbReference type="CDD" id="cd17546">
    <property type="entry name" value="REC_hyHK_CKI1_RcsC-like"/>
    <property type="match status" value="1"/>
</dbReference>
<feature type="transmembrane region" description="Helical" evidence="18">
    <location>
        <begin position="379"/>
        <end position="400"/>
    </location>
</feature>
<evidence type="ECO:0000256" key="7">
    <source>
        <dbReference type="ARBA" id="ARBA00022679"/>
    </source>
</evidence>
<feature type="domain" description="Histidine kinase" evidence="19">
    <location>
        <begin position="518"/>
        <end position="734"/>
    </location>
</feature>
<dbReference type="NCBIfam" id="TIGR02956">
    <property type="entry name" value="TMAO_torS"/>
    <property type="match status" value="1"/>
</dbReference>
<evidence type="ECO:0000256" key="15">
    <source>
        <dbReference type="PROSITE-ProRule" id="PRU00169"/>
    </source>
</evidence>
<dbReference type="InterPro" id="IPR003594">
    <property type="entry name" value="HATPase_dom"/>
</dbReference>
<feature type="domain" description="HPt" evidence="22">
    <location>
        <begin position="930"/>
        <end position="1025"/>
    </location>
</feature>
<evidence type="ECO:0000256" key="6">
    <source>
        <dbReference type="ARBA" id="ARBA00022553"/>
    </source>
</evidence>
<dbReference type="PRINTS" id="PR00344">
    <property type="entry name" value="BCTRLSENSOR"/>
</dbReference>
<dbReference type="Pfam" id="PF21689">
    <property type="entry name" value="TorS_sensor_domain"/>
    <property type="match status" value="1"/>
</dbReference>
<dbReference type="SMART" id="SM00388">
    <property type="entry name" value="HisKA"/>
    <property type="match status" value="1"/>
</dbReference>
<dbReference type="InterPro" id="IPR003661">
    <property type="entry name" value="HisK_dim/P_dom"/>
</dbReference>
<accession>A0A6L7I033</accession>
<feature type="modified residue" description="Phosphohistidine" evidence="14">
    <location>
        <position position="973"/>
    </location>
</feature>
<name>A0A6L7I033_9GAMM</name>
<dbReference type="PROSITE" id="PS50109">
    <property type="entry name" value="HIS_KIN"/>
    <property type="match status" value="1"/>
</dbReference>
<dbReference type="SMART" id="SM00304">
    <property type="entry name" value="HAMP"/>
    <property type="match status" value="1"/>
</dbReference>
<keyword evidence="10" id="KW-0067">ATP-binding</keyword>
<evidence type="ECO:0000256" key="8">
    <source>
        <dbReference type="ARBA" id="ARBA00022692"/>
    </source>
</evidence>
<dbReference type="CDD" id="cd16922">
    <property type="entry name" value="HATPase_EvgS-ArcB-TorS-like"/>
    <property type="match status" value="1"/>
</dbReference>
<organism evidence="23 24">
    <name type="scientific">Shewanella insulae</name>
    <dbReference type="NCBI Taxonomy" id="2681496"/>
    <lineage>
        <taxon>Bacteria</taxon>
        <taxon>Pseudomonadati</taxon>
        <taxon>Pseudomonadota</taxon>
        <taxon>Gammaproteobacteria</taxon>
        <taxon>Alteromonadales</taxon>
        <taxon>Shewanellaceae</taxon>
        <taxon>Shewanella</taxon>
    </lineage>
</organism>
<dbReference type="Gene3D" id="1.20.58.920">
    <property type="match status" value="1"/>
</dbReference>
<dbReference type="Gene3D" id="6.10.340.10">
    <property type="match status" value="1"/>
</dbReference>
<keyword evidence="6 15" id="KW-0597">Phosphoprotein</keyword>
<proteinExistence type="predicted"/>
<dbReference type="Pfam" id="PF00672">
    <property type="entry name" value="HAMP"/>
    <property type="match status" value="1"/>
</dbReference>
<dbReference type="SUPFAM" id="SSF47226">
    <property type="entry name" value="Histidine-containing phosphotransfer domain, HPT domain"/>
    <property type="match status" value="1"/>
</dbReference>
<dbReference type="InterPro" id="IPR036890">
    <property type="entry name" value="HATPase_C_sf"/>
</dbReference>
<comment type="catalytic activity">
    <reaction evidence="1">
        <text>ATP + protein L-histidine = ADP + protein N-phospho-L-histidine.</text>
        <dbReference type="EC" id="2.7.13.3"/>
    </reaction>
</comment>
<evidence type="ECO:0000259" key="20">
    <source>
        <dbReference type="PROSITE" id="PS50110"/>
    </source>
</evidence>
<keyword evidence="11 18" id="KW-1133">Transmembrane helix</keyword>
<dbReference type="InterPro" id="IPR004358">
    <property type="entry name" value="Sig_transdc_His_kin-like_C"/>
</dbReference>
<evidence type="ECO:0000256" key="14">
    <source>
        <dbReference type="PROSITE-ProRule" id="PRU00110"/>
    </source>
</evidence>
<keyword evidence="4" id="KW-1003">Cell membrane</keyword>
<comment type="subcellular location">
    <subcellularLocation>
        <location evidence="2">Cell inner membrane</location>
        <topology evidence="2">Multi-pass membrane protein</topology>
    </subcellularLocation>
</comment>
<evidence type="ECO:0000259" key="21">
    <source>
        <dbReference type="PROSITE" id="PS50885"/>
    </source>
</evidence>
<sequence>MGALSLSGKSLVGRLMLAFSLLALLLLLLVSLGSISLYWVKAADQYLYEEALPASEAARQLMQSANVLQDNAQALERVEEEAERAFIGRKLSIESGNLLGAIARLKSLNLQGDSHLGPRAAEIIHDLTQLGHQVGERLALAKLLRGDGEALVDASGRAIELLEAELAVVDSAVLAKLSLAYPEVAGATQSGYLLDTIIEKDLDIQARLNRALALIHHLALVGQLLQSPEQHLGLTKVLVSMSRVLAEQPGGEYRLQPSEAQGGAPGNDAVNASTREQSGDLLATQPDLMPLELLKGVVRDPVRAAELAHELDILRGVGDKLMLQRRYAKVLASQTAQLQRLSDKLGQLNTLVDSAMKAQQTQAEQARGDFLRQLFWAKAGLWGTGLVMLVLILLVVYRVIYKGIALRLHEATDALARLSKGDTQVALDPHGDDELTAMASAIDAFKQKTDHNQRLQSALQETADELSAHKASLETTVQKRTQELAQANRRLDAEVKGHAQARQLAEAADKAKSLFLATMSHEIRTPLNGLLGTLTLLGESELPTAQKQMLALSQYSGALLQTVLNDILDFSRLEQGKLTNELRSVAINELLDEVVAIMLAGAGNAGLSLRLERDQLPEWVSLDGPKLRQVLFNLLGNAIKFTPAGEIRLRVHRQGERIHFAVNDTGLGIPEEVMPRLFTAYSAQPNQGRSRGTGLGLAISKELVTLMGASDEGLWVETEVNKGSTFGFSLPLIACEAPAQSTTDIVPQVAPKRVLVVEDNQVNAMVAQGFLAHLGHEGILAPSCAEAMTVFEDKEAGFDAVMLDIQLADGSGIELLSRLRAKAAPGVPFAAFTAQLQPQDLERYREVGFDEILAKPLNMQALMRWLGRASQSSSPLSTATKATEVIEATEGTEVANVTAQITEGETPKASKDEHPLLDSNQFQADLDCLGKAAMTEMLSLYLSSSEAQLTQLEALVDAVGTDSKNETSGKLLHGLKGSSANMGMLSMTRRCQQLEHQALQASDIAALKQLWHESVAAFETRLAQAV</sequence>
<evidence type="ECO:0000256" key="16">
    <source>
        <dbReference type="SAM" id="Coils"/>
    </source>
</evidence>
<feature type="modified residue" description="4-aspartylphosphate" evidence="15">
    <location>
        <position position="804"/>
    </location>
</feature>
<keyword evidence="8 18" id="KW-0812">Transmembrane</keyword>
<feature type="coiled-coil region" evidence="16">
    <location>
        <begin position="58"/>
        <end position="85"/>
    </location>
</feature>
<evidence type="ECO:0000313" key="23">
    <source>
        <dbReference type="EMBL" id="MXR68701.1"/>
    </source>
</evidence>
<evidence type="ECO:0000256" key="11">
    <source>
        <dbReference type="ARBA" id="ARBA00022989"/>
    </source>
</evidence>
<dbReference type="InterPro" id="IPR008207">
    <property type="entry name" value="Sig_transdc_His_kin_Hpt_dom"/>
</dbReference>
<dbReference type="InterPro" id="IPR036097">
    <property type="entry name" value="HisK_dim/P_sf"/>
</dbReference>
<evidence type="ECO:0000256" key="1">
    <source>
        <dbReference type="ARBA" id="ARBA00000085"/>
    </source>
</evidence>
<dbReference type="CDD" id="cd00088">
    <property type="entry name" value="HPT"/>
    <property type="match status" value="1"/>
</dbReference>
<feature type="region of interest" description="Disordered" evidence="17">
    <location>
        <begin position="253"/>
        <end position="272"/>
    </location>
</feature>
<dbReference type="InterPro" id="IPR003660">
    <property type="entry name" value="HAMP_dom"/>
</dbReference>
<evidence type="ECO:0000256" key="13">
    <source>
        <dbReference type="ARBA" id="ARBA00023136"/>
    </source>
</evidence>
<keyword evidence="10" id="KW-0547">Nucleotide-binding</keyword>
<keyword evidence="16" id="KW-0175">Coiled coil</keyword>
<evidence type="ECO:0000259" key="19">
    <source>
        <dbReference type="PROSITE" id="PS50109"/>
    </source>
</evidence>
<dbReference type="PROSITE" id="PS50110">
    <property type="entry name" value="RESPONSE_REGULATORY"/>
    <property type="match status" value="1"/>
</dbReference>
<comment type="caution">
    <text evidence="23">The sequence shown here is derived from an EMBL/GenBank/DDBJ whole genome shotgun (WGS) entry which is preliminary data.</text>
</comment>
<evidence type="ECO:0000256" key="10">
    <source>
        <dbReference type="ARBA" id="ARBA00022840"/>
    </source>
</evidence>
<reference evidence="23 24" key="1">
    <citation type="submission" date="2019-12" db="EMBL/GenBank/DDBJ databases">
        <title>Shewanella insulae sp. nov., isolated from a tidal flat.</title>
        <authorList>
            <person name="Yoon J.-H."/>
        </authorList>
    </citation>
    <scope>NUCLEOTIDE SEQUENCE [LARGE SCALE GENOMIC DNA]</scope>
    <source>
        <strain evidence="23 24">JBTF-M18</strain>
    </source>
</reference>
<dbReference type="InterPro" id="IPR014302">
    <property type="entry name" value="Sig_transdc_His_kinase_TorS"/>
</dbReference>
<keyword evidence="5" id="KW-0997">Cell inner membrane</keyword>
<dbReference type="PANTHER" id="PTHR43047">
    <property type="entry name" value="TWO-COMPONENT HISTIDINE PROTEIN KINASE"/>
    <property type="match status" value="1"/>
</dbReference>
<dbReference type="Proteomes" id="UP000474778">
    <property type="component" value="Unassembled WGS sequence"/>
</dbReference>
<dbReference type="InterPro" id="IPR036641">
    <property type="entry name" value="HPT_dom_sf"/>
</dbReference>
<dbReference type="SUPFAM" id="SSF52172">
    <property type="entry name" value="CheY-like"/>
    <property type="match status" value="1"/>
</dbReference>
<dbReference type="InterPro" id="IPR038188">
    <property type="entry name" value="TorS_sensor_sf"/>
</dbReference>
<evidence type="ECO:0000256" key="2">
    <source>
        <dbReference type="ARBA" id="ARBA00004429"/>
    </source>
</evidence>
<keyword evidence="24" id="KW-1185">Reference proteome</keyword>
<dbReference type="Gene3D" id="1.20.120.160">
    <property type="entry name" value="HPT domain"/>
    <property type="match status" value="1"/>
</dbReference>
<dbReference type="EMBL" id="WRPA01000006">
    <property type="protein sequence ID" value="MXR68701.1"/>
    <property type="molecule type" value="Genomic_DNA"/>
</dbReference>
<dbReference type="SUPFAM" id="SSF55874">
    <property type="entry name" value="ATPase domain of HSP90 chaperone/DNA topoisomerase II/histidine kinase"/>
    <property type="match status" value="1"/>
</dbReference>